<comment type="caution">
    <text evidence="2">The sequence shown here is derived from an EMBL/GenBank/DDBJ whole genome shotgun (WGS) entry which is preliminary data.</text>
</comment>
<dbReference type="AlphaFoldDB" id="A0AAP0J745"/>
<accession>A0AAP0J745</accession>
<name>A0AAP0J745_9MAGN</name>
<reference evidence="2 3" key="1">
    <citation type="submission" date="2024-01" db="EMBL/GenBank/DDBJ databases">
        <title>Genome assemblies of Stephania.</title>
        <authorList>
            <person name="Yang L."/>
        </authorList>
    </citation>
    <scope>NUCLEOTIDE SEQUENCE [LARGE SCALE GENOMIC DNA]</scope>
    <source>
        <strain evidence="2">YNDBR</strain>
        <tissue evidence="2">Leaf</tissue>
    </source>
</reference>
<dbReference type="EMBL" id="JBBNAF010000007">
    <property type="protein sequence ID" value="KAK9128674.1"/>
    <property type="molecule type" value="Genomic_DNA"/>
</dbReference>
<feature type="compositionally biased region" description="Polar residues" evidence="1">
    <location>
        <begin position="60"/>
        <end position="71"/>
    </location>
</feature>
<evidence type="ECO:0000313" key="2">
    <source>
        <dbReference type="EMBL" id="KAK9128674.1"/>
    </source>
</evidence>
<dbReference type="Proteomes" id="UP001420932">
    <property type="component" value="Unassembled WGS sequence"/>
</dbReference>
<organism evidence="2 3">
    <name type="scientific">Stephania yunnanensis</name>
    <dbReference type="NCBI Taxonomy" id="152371"/>
    <lineage>
        <taxon>Eukaryota</taxon>
        <taxon>Viridiplantae</taxon>
        <taxon>Streptophyta</taxon>
        <taxon>Embryophyta</taxon>
        <taxon>Tracheophyta</taxon>
        <taxon>Spermatophyta</taxon>
        <taxon>Magnoliopsida</taxon>
        <taxon>Ranunculales</taxon>
        <taxon>Menispermaceae</taxon>
        <taxon>Menispermoideae</taxon>
        <taxon>Cissampelideae</taxon>
        <taxon>Stephania</taxon>
    </lineage>
</organism>
<proteinExistence type="predicted"/>
<feature type="region of interest" description="Disordered" evidence="1">
    <location>
        <begin position="30"/>
        <end position="49"/>
    </location>
</feature>
<evidence type="ECO:0000256" key="1">
    <source>
        <dbReference type="SAM" id="MobiDB-lite"/>
    </source>
</evidence>
<sequence>MREKVELPSPTPGRPAARRMVAGDVEVADRDASEELVDSGSSDVSGAAPAMQWRMAATRGQGSRTQTNGSSAAAARKQQLAATTASATMNGTTAMQTCSGADGALQQRGADGGADRQRRGSVGDRQGSGDSSSNGAVAHCRTD</sequence>
<evidence type="ECO:0000313" key="3">
    <source>
        <dbReference type="Proteomes" id="UP001420932"/>
    </source>
</evidence>
<protein>
    <submittedName>
        <fullName evidence="2">Uncharacterized protein</fullName>
    </submittedName>
</protein>
<feature type="compositionally biased region" description="Low complexity" evidence="1">
    <location>
        <begin position="72"/>
        <end position="85"/>
    </location>
</feature>
<feature type="region of interest" description="Disordered" evidence="1">
    <location>
        <begin position="55"/>
        <end position="143"/>
    </location>
</feature>
<feature type="compositionally biased region" description="Polar residues" evidence="1">
    <location>
        <begin position="86"/>
        <end position="99"/>
    </location>
</feature>
<feature type="region of interest" description="Disordered" evidence="1">
    <location>
        <begin position="1"/>
        <end position="20"/>
    </location>
</feature>
<gene>
    <name evidence="2" type="ORF">Syun_017471</name>
</gene>
<feature type="compositionally biased region" description="Basic and acidic residues" evidence="1">
    <location>
        <begin position="113"/>
        <end position="122"/>
    </location>
</feature>
<keyword evidence="3" id="KW-1185">Reference proteome</keyword>